<feature type="repeat" description="ANK" evidence="3">
    <location>
        <begin position="71"/>
        <end position="103"/>
    </location>
</feature>
<keyword evidence="2 3" id="KW-0040">ANK repeat</keyword>
<feature type="repeat" description="ANK" evidence="3">
    <location>
        <begin position="104"/>
        <end position="136"/>
    </location>
</feature>
<dbReference type="PROSITE" id="PS50088">
    <property type="entry name" value="ANK_REPEAT"/>
    <property type="match status" value="5"/>
</dbReference>
<dbReference type="Proteomes" id="UP000724686">
    <property type="component" value="Unassembled WGS sequence"/>
</dbReference>
<keyword evidence="4" id="KW-0812">Transmembrane</keyword>
<gene>
    <name evidence="5" type="ORF">JWG45_10375</name>
</gene>
<protein>
    <submittedName>
        <fullName evidence="5">Ankyrin repeat domain-containing protein</fullName>
    </submittedName>
</protein>
<dbReference type="SUPFAM" id="SSF48403">
    <property type="entry name" value="Ankyrin repeat"/>
    <property type="match status" value="2"/>
</dbReference>
<comment type="caution">
    <text evidence="5">The sequence shown here is derived from an EMBL/GenBank/DDBJ whole genome shotgun (WGS) entry which is preliminary data.</text>
</comment>
<keyword evidence="4" id="KW-0472">Membrane</keyword>
<dbReference type="PANTHER" id="PTHR46680:SF3">
    <property type="entry name" value="NF-KAPPA-B INHIBITOR CACTUS"/>
    <property type="match status" value="1"/>
</dbReference>
<dbReference type="InterPro" id="IPR051070">
    <property type="entry name" value="NF-kappa-B_inhibitor"/>
</dbReference>
<keyword evidence="4" id="KW-1133">Transmembrane helix</keyword>
<keyword evidence="1" id="KW-0677">Repeat</keyword>
<accession>A0ABS2UC81</accession>
<feature type="transmembrane region" description="Helical" evidence="4">
    <location>
        <begin position="7"/>
        <end position="25"/>
    </location>
</feature>
<dbReference type="Pfam" id="PF12796">
    <property type="entry name" value="Ank_2"/>
    <property type="match status" value="3"/>
</dbReference>
<dbReference type="PROSITE" id="PS50297">
    <property type="entry name" value="ANK_REP_REGION"/>
    <property type="match status" value="4"/>
</dbReference>
<keyword evidence="6" id="KW-1185">Reference proteome</keyword>
<feature type="repeat" description="ANK" evidence="3">
    <location>
        <begin position="242"/>
        <end position="274"/>
    </location>
</feature>
<evidence type="ECO:0000256" key="2">
    <source>
        <dbReference type="ARBA" id="ARBA00023043"/>
    </source>
</evidence>
<feature type="repeat" description="ANK" evidence="3">
    <location>
        <begin position="331"/>
        <end position="363"/>
    </location>
</feature>
<evidence type="ECO:0000256" key="4">
    <source>
        <dbReference type="SAM" id="Phobius"/>
    </source>
</evidence>
<feature type="repeat" description="ANK" evidence="3">
    <location>
        <begin position="173"/>
        <end position="205"/>
    </location>
</feature>
<organism evidence="5 6">
    <name type="scientific">Leptospira ainlahdjerensis</name>
    <dbReference type="NCBI Taxonomy" id="2810033"/>
    <lineage>
        <taxon>Bacteria</taxon>
        <taxon>Pseudomonadati</taxon>
        <taxon>Spirochaetota</taxon>
        <taxon>Spirochaetia</taxon>
        <taxon>Leptospirales</taxon>
        <taxon>Leptospiraceae</taxon>
        <taxon>Leptospira</taxon>
    </lineage>
</organism>
<dbReference type="SMART" id="SM00248">
    <property type="entry name" value="ANK"/>
    <property type="match status" value="8"/>
</dbReference>
<dbReference type="PANTHER" id="PTHR46680">
    <property type="entry name" value="NF-KAPPA-B INHIBITOR ALPHA"/>
    <property type="match status" value="1"/>
</dbReference>
<dbReference type="InterPro" id="IPR036770">
    <property type="entry name" value="Ankyrin_rpt-contain_sf"/>
</dbReference>
<name>A0ABS2UC81_9LEPT</name>
<sequence>MSGNRTFVFHSDFVFILLFFGEFFLSDFSESLIDLFSAVKTGKNEEIKRLLSEMEGEQILIDWLKDYRDNYGSGVLSWAVKNLDLEAIEILLKAGADPDEANSRGETPLLISLDLGNEDLIRTFLEAGADCGKKDFAGNTPLTKAVSTGNVEIVELVYENEEPRPDLEERNGEGYSPLLLAVDLGHLSIVEYLLNQNADFLKKNSEGRTILHLTSLHNDFEILDLFLEKEESKSILENRDADGNTALLLAASHDSVECLERLLKIGADPLKVNTSGKTGLEEAERQKYHHAVKILKKILVERLFEAAKVGDENLCKTILGLEISPNSIDLEGNTPLHIAVMNERIGIVKFLFGENASPFLKNLDGKSTLDLARESENKELLLILEPEPEKE</sequence>
<evidence type="ECO:0000256" key="3">
    <source>
        <dbReference type="PROSITE-ProRule" id="PRU00023"/>
    </source>
</evidence>
<dbReference type="InterPro" id="IPR002110">
    <property type="entry name" value="Ankyrin_rpt"/>
</dbReference>
<evidence type="ECO:0000313" key="6">
    <source>
        <dbReference type="Proteomes" id="UP000724686"/>
    </source>
</evidence>
<proteinExistence type="predicted"/>
<reference evidence="5 6" key="1">
    <citation type="submission" date="2021-02" db="EMBL/GenBank/DDBJ databases">
        <title>Leptospira ainlahdjerensis sp. nov., Leptospira ainazelensis sp. nov., Leptospira abararensis sp. nov. and Leptospira chreensis sp. nov., four new species isolated from water sources in Algeria.</title>
        <authorList>
            <person name="Amara Korba A."/>
            <person name="Kainiu M."/>
            <person name="Vincent A.T."/>
            <person name="Mariet J.-F."/>
            <person name="Veyrier F.J."/>
            <person name="Goarant C."/>
            <person name="Picardeau M."/>
        </authorList>
    </citation>
    <scope>NUCLEOTIDE SEQUENCE [LARGE SCALE GENOMIC DNA]</scope>
    <source>
        <strain evidence="5 6">201903070</strain>
    </source>
</reference>
<dbReference type="EMBL" id="JAFFPU010000035">
    <property type="protein sequence ID" value="MBM9577558.1"/>
    <property type="molecule type" value="Genomic_DNA"/>
</dbReference>
<evidence type="ECO:0000256" key="1">
    <source>
        <dbReference type="ARBA" id="ARBA00022737"/>
    </source>
</evidence>
<evidence type="ECO:0000313" key="5">
    <source>
        <dbReference type="EMBL" id="MBM9577558.1"/>
    </source>
</evidence>
<dbReference type="Gene3D" id="1.25.40.20">
    <property type="entry name" value="Ankyrin repeat-containing domain"/>
    <property type="match status" value="3"/>
</dbReference>